<proteinExistence type="predicted"/>
<evidence type="ECO:0000313" key="2">
    <source>
        <dbReference type="EMBL" id="GIZ03047.1"/>
    </source>
</evidence>
<comment type="caution">
    <text evidence="2">The sequence shown here is derived from an EMBL/GenBank/DDBJ whole genome shotgun (WGS) entry which is preliminary data.</text>
</comment>
<gene>
    <name evidence="2" type="ORF">CEXT_344101</name>
</gene>
<keyword evidence="1" id="KW-0732">Signal</keyword>
<sequence length="81" mass="9058">MLFPLLLLLIKGECQQNLYVEDFHLTFLVSIGGIIDQHSVLAEKGHVNKFSTKVKRNLNLNPETSTNLVSVANGLRSSVRH</sequence>
<keyword evidence="3" id="KW-1185">Reference proteome</keyword>
<feature type="signal peptide" evidence="1">
    <location>
        <begin position="1"/>
        <end position="16"/>
    </location>
</feature>
<accession>A0AAV4Y6Q4</accession>
<evidence type="ECO:0000313" key="3">
    <source>
        <dbReference type="Proteomes" id="UP001054945"/>
    </source>
</evidence>
<protein>
    <recommendedName>
        <fullName evidence="4">Secreted protein</fullName>
    </recommendedName>
</protein>
<evidence type="ECO:0008006" key="4">
    <source>
        <dbReference type="Google" id="ProtNLM"/>
    </source>
</evidence>
<reference evidence="2 3" key="1">
    <citation type="submission" date="2021-06" db="EMBL/GenBank/DDBJ databases">
        <title>Caerostris extrusa draft genome.</title>
        <authorList>
            <person name="Kono N."/>
            <person name="Arakawa K."/>
        </authorList>
    </citation>
    <scope>NUCLEOTIDE SEQUENCE [LARGE SCALE GENOMIC DNA]</scope>
</reference>
<organism evidence="2 3">
    <name type="scientific">Caerostris extrusa</name>
    <name type="common">Bark spider</name>
    <name type="synonym">Caerostris bankana</name>
    <dbReference type="NCBI Taxonomy" id="172846"/>
    <lineage>
        <taxon>Eukaryota</taxon>
        <taxon>Metazoa</taxon>
        <taxon>Ecdysozoa</taxon>
        <taxon>Arthropoda</taxon>
        <taxon>Chelicerata</taxon>
        <taxon>Arachnida</taxon>
        <taxon>Araneae</taxon>
        <taxon>Araneomorphae</taxon>
        <taxon>Entelegynae</taxon>
        <taxon>Araneoidea</taxon>
        <taxon>Araneidae</taxon>
        <taxon>Caerostris</taxon>
    </lineage>
</organism>
<dbReference type="EMBL" id="BPLR01018896">
    <property type="protein sequence ID" value="GIZ03047.1"/>
    <property type="molecule type" value="Genomic_DNA"/>
</dbReference>
<dbReference type="AlphaFoldDB" id="A0AAV4Y6Q4"/>
<feature type="chain" id="PRO_5043562612" description="Secreted protein" evidence="1">
    <location>
        <begin position="17"/>
        <end position="81"/>
    </location>
</feature>
<dbReference type="Proteomes" id="UP001054945">
    <property type="component" value="Unassembled WGS sequence"/>
</dbReference>
<name>A0AAV4Y6Q4_CAEEX</name>
<evidence type="ECO:0000256" key="1">
    <source>
        <dbReference type="SAM" id="SignalP"/>
    </source>
</evidence>